<sequence>MTEAHVNEHDSLPERRRPVYGLDAPPVVAAFGAVGALGAACVAAGIRARIAPLAWAGLPPLMLGGLTLTAMTASSKIGKIRLCDRLLDDLHLQGDEDVLDLGCGSGQMLLGALGRLPRGTGTGIDLWRSQDQRGSSRDTCLRNARALGLESRLTLEDGDMTDLPFPDASFDLVTACLAVHNIPEAEQRARAIREAARVLRPSGRLLVVDFMKTEEYEREASAAGLADVQRSGLIPLMYPPVRVVRARAPHKDEQ</sequence>
<evidence type="ECO:0000313" key="3">
    <source>
        <dbReference type="EMBL" id="GGX74212.1"/>
    </source>
</evidence>
<feature type="transmembrane region" description="Helical" evidence="1">
    <location>
        <begin position="27"/>
        <end position="46"/>
    </location>
</feature>
<feature type="domain" description="Methyltransferase type 11" evidence="2">
    <location>
        <begin position="99"/>
        <end position="206"/>
    </location>
</feature>
<evidence type="ECO:0000259" key="2">
    <source>
        <dbReference type="Pfam" id="PF08241"/>
    </source>
</evidence>
<keyword evidence="1" id="KW-1133">Transmembrane helix</keyword>
<comment type="caution">
    <text evidence="3">The sequence shown here is derived from an EMBL/GenBank/DDBJ whole genome shotgun (WGS) entry which is preliminary data.</text>
</comment>
<name>A0ABQ2Y8Y5_9ACTN</name>
<feature type="transmembrane region" description="Helical" evidence="1">
    <location>
        <begin position="53"/>
        <end position="73"/>
    </location>
</feature>
<gene>
    <name evidence="3" type="ORF">GCM10010324_19440</name>
</gene>
<dbReference type="PANTHER" id="PTHR45277:SF1">
    <property type="entry name" value="EXPRESSED PROTEIN"/>
    <property type="match status" value="1"/>
</dbReference>
<evidence type="ECO:0000313" key="4">
    <source>
        <dbReference type="Proteomes" id="UP000659223"/>
    </source>
</evidence>
<dbReference type="Proteomes" id="UP000659223">
    <property type="component" value="Unassembled WGS sequence"/>
</dbReference>
<dbReference type="Pfam" id="PF08241">
    <property type="entry name" value="Methyltransf_11"/>
    <property type="match status" value="1"/>
</dbReference>
<dbReference type="Gene3D" id="3.40.50.150">
    <property type="entry name" value="Vaccinia Virus protein VP39"/>
    <property type="match status" value="1"/>
</dbReference>
<dbReference type="InterPro" id="IPR029063">
    <property type="entry name" value="SAM-dependent_MTases_sf"/>
</dbReference>
<protein>
    <recommendedName>
        <fullName evidence="2">Methyltransferase type 11 domain-containing protein</fullName>
    </recommendedName>
</protein>
<keyword evidence="1" id="KW-0812">Transmembrane</keyword>
<keyword evidence="4" id="KW-1185">Reference proteome</keyword>
<dbReference type="SUPFAM" id="SSF53335">
    <property type="entry name" value="S-adenosyl-L-methionine-dependent methyltransferases"/>
    <property type="match status" value="1"/>
</dbReference>
<keyword evidence="1" id="KW-0472">Membrane</keyword>
<dbReference type="PANTHER" id="PTHR45277">
    <property type="entry name" value="EXPRESSED PROTEIN"/>
    <property type="match status" value="1"/>
</dbReference>
<proteinExistence type="predicted"/>
<accession>A0ABQ2Y8Y5</accession>
<reference evidence="4" key="1">
    <citation type="journal article" date="2019" name="Int. J. Syst. Evol. Microbiol.">
        <title>The Global Catalogue of Microorganisms (GCM) 10K type strain sequencing project: providing services to taxonomists for standard genome sequencing and annotation.</title>
        <authorList>
            <consortium name="The Broad Institute Genomics Platform"/>
            <consortium name="The Broad Institute Genome Sequencing Center for Infectious Disease"/>
            <person name="Wu L."/>
            <person name="Ma J."/>
        </authorList>
    </citation>
    <scope>NUCLEOTIDE SEQUENCE [LARGE SCALE GENOMIC DNA]</scope>
    <source>
        <strain evidence="4">JCM 4586</strain>
    </source>
</reference>
<dbReference type="CDD" id="cd02440">
    <property type="entry name" value="AdoMet_MTases"/>
    <property type="match status" value="1"/>
</dbReference>
<evidence type="ECO:0000256" key="1">
    <source>
        <dbReference type="SAM" id="Phobius"/>
    </source>
</evidence>
<dbReference type="InterPro" id="IPR013216">
    <property type="entry name" value="Methyltransf_11"/>
</dbReference>
<dbReference type="EMBL" id="BMUT01000003">
    <property type="protein sequence ID" value="GGX74212.1"/>
    <property type="molecule type" value="Genomic_DNA"/>
</dbReference>
<organism evidence="3 4">
    <name type="scientific">Streptomyces hiroshimensis</name>
    <dbReference type="NCBI Taxonomy" id="66424"/>
    <lineage>
        <taxon>Bacteria</taxon>
        <taxon>Bacillati</taxon>
        <taxon>Actinomycetota</taxon>
        <taxon>Actinomycetes</taxon>
        <taxon>Kitasatosporales</taxon>
        <taxon>Streptomycetaceae</taxon>
        <taxon>Streptomyces</taxon>
    </lineage>
</organism>